<reference evidence="11 12" key="1">
    <citation type="submission" date="2016-10" db="EMBL/GenBank/DDBJ databases">
        <authorList>
            <person name="de Groot N.N."/>
        </authorList>
    </citation>
    <scope>NUCLEOTIDE SEQUENCE [LARGE SCALE GENOMIC DNA]</scope>
    <source>
        <strain evidence="11 12">Nl13</strain>
    </source>
</reference>
<evidence type="ECO:0000256" key="8">
    <source>
        <dbReference type="SAM" id="Phobius"/>
    </source>
</evidence>
<accession>A0A1H5RQT4</accession>
<evidence type="ECO:0000256" key="5">
    <source>
        <dbReference type="ARBA" id="ARBA00022692"/>
    </source>
</evidence>
<evidence type="ECO:0000256" key="6">
    <source>
        <dbReference type="ARBA" id="ARBA00022989"/>
    </source>
</evidence>
<dbReference type="AlphaFoldDB" id="A0A1H5RQT4"/>
<evidence type="ECO:0000313" key="12">
    <source>
        <dbReference type="Proteomes" id="UP000236751"/>
    </source>
</evidence>
<dbReference type="EMBL" id="FNVK01000001">
    <property type="protein sequence ID" value="SEF40640.1"/>
    <property type="molecule type" value="Genomic_DNA"/>
</dbReference>
<feature type="transmembrane region" description="Helical" evidence="8">
    <location>
        <begin position="44"/>
        <end position="63"/>
    </location>
</feature>
<dbReference type="RefSeq" id="WP_104009560.1">
    <property type="nucleotide sequence ID" value="NZ_FNVK01000001.1"/>
</dbReference>
<dbReference type="GO" id="GO:0009103">
    <property type="term" value="P:lipopolysaccharide biosynthetic process"/>
    <property type="evidence" value="ECO:0007669"/>
    <property type="project" value="UniProtKB-ARBA"/>
</dbReference>
<evidence type="ECO:0000259" key="10">
    <source>
        <dbReference type="Pfam" id="PF13231"/>
    </source>
</evidence>
<evidence type="ECO:0000256" key="3">
    <source>
        <dbReference type="ARBA" id="ARBA00022676"/>
    </source>
</evidence>
<evidence type="ECO:0000313" key="11">
    <source>
        <dbReference type="EMBL" id="SEF40640.1"/>
    </source>
</evidence>
<dbReference type="PANTHER" id="PTHR33908:SF11">
    <property type="entry name" value="MEMBRANE PROTEIN"/>
    <property type="match status" value="1"/>
</dbReference>
<dbReference type="GO" id="GO:0016763">
    <property type="term" value="F:pentosyltransferase activity"/>
    <property type="evidence" value="ECO:0007669"/>
    <property type="project" value="TreeGrafter"/>
</dbReference>
<name>A0A1H5RQT4_NITMU</name>
<dbReference type="PANTHER" id="PTHR33908">
    <property type="entry name" value="MANNOSYLTRANSFERASE YKCB-RELATED"/>
    <property type="match status" value="1"/>
</dbReference>
<feature type="transmembrane region" description="Helical" evidence="8">
    <location>
        <begin position="481"/>
        <end position="501"/>
    </location>
</feature>
<evidence type="ECO:0000256" key="7">
    <source>
        <dbReference type="ARBA" id="ARBA00023136"/>
    </source>
</evidence>
<evidence type="ECO:0000259" key="9">
    <source>
        <dbReference type="Pfam" id="PF04138"/>
    </source>
</evidence>
<dbReference type="InterPro" id="IPR007267">
    <property type="entry name" value="GtrA_DPMS_TM"/>
</dbReference>
<feature type="transmembrane region" description="Helical" evidence="8">
    <location>
        <begin position="212"/>
        <end position="233"/>
    </location>
</feature>
<dbReference type="Pfam" id="PF04138">
    <property type="entry name" value="GtrA_DPMS_TM"/>
    <property type="match status" value="1"/>
</dbReference>
<keyword evidence="7 8" id="KW-0472">Membrane</keyword>
<feature type="domain" description="GtrA/DPMS transmembrane" evidence="9">
    <location>
        <begin position="18"/>
        <end position="133"/>
    </location>
</feature>
<feature type="domain" description="Glycosyltransferase RgtA/B/C/D-like" evidence="10">
    <location>
        <begin position="191"/>
        <end position="351"/>
    </location>
</feature>
<feature type="transmembrane region" description="Helical" evidence="8">
    <location>
        <begin position="333"/>
        <end position="353"/>
    </location>
</feature>
<keyword evidence="3 11" id="KW-0328">Glycosyltransferase</keyword>
<gene>
    <name evidence="11" type="ORF">SAMN05216403_101143</name>
</gene>
<keyword evidence="2" id="KW-1003">Cell membrane</keyword>
<dbReference type="InterPro" id="IPR038731">
    <property type="entry name" value="RgtA/B/C-like"/>
</dbReference>
<feature type="transmembrane region" description="Helical" evidence="8">
    <location>
        <begin position="112"/>
        <end position="135"/>
    </location>
</feature>
<keyword evidence="5 8" id="KW-0812">Transmembrane</keyword>
<dbReference type="Proteomes" id="UP000236751">
    <property type="component" value="Unassembled WGS sequence"/>
</dbReference>
<keyword evidence="6 8" id="KW-1133">Transmembrane helix</keyword>
<dbReference type="InterPro" id="IPR050297">
    <property type="entry name" value="LipidA_mod_glycosyltrf_83"/>
</dbReference>
<feature type="transmembrane region" description="Helical" evidence="8">
    <location>
        <begin position="147"/>
        <end position="172"/>
    </location>
</feature>
<protein>
    <submittedName>
        <fullName evidence="11">Dolichol-phosphate mannosyltransferase</fullName>
    </submittedName>
</protein>
<feature type="transmembrane region" description="Helical" evidence="8">
    <location>
        <begin position="442"/>
        <end position="460"/>
    </location>
</feature>
<keyword evidence="4 11" id="KW-0808">Transferase</keyword>
<feature type="transmembrane region" description="Helical" evidence="8">
    <location>
        <begin position="245"/>
        <end position="278"/>
    </location>
</feature>
<proteinExistence type="predicted"/>
<evidence type="ECO:0000256" key="2">
    <source>
        <dbReference type="ARBA" id="ARBA00022475"/>
    </source>
</evidence>
<feature type="transmembrane region" description="Helical" evidence="8">
    <location>
        <begin position="84"/>
        <end position="106"/>
    </location>
</feature>
<evidence type="ECO:0000256" key="1">
    <source>
        <dbReference type="ARBA" id="ARBA00004651"/>
    </source>
</evidence>
<comment type="subcellular location">
    <subcellularLocation>
        <location evidence="1">Cell membrane</location>
        <topology evidence="1">Multi-pass membrane protein</topology>
    </subcellularLocation>
</comment>
<sequence>MLELAGVGRRPLFPDHSRFAVPGLLAAFLDGLLFESLMSYGANLALSHIVGFLAAATLHYWFISRPRLLYDLAGYSRWTELGRFLVICVLALSVRGGLLAVLIQAWDIPPAAAILPAIAATAVMLYLGSVFYVIPSGNALPSPEADWRIASFGIIAFVILLRLIYIGVAQLIPDEAYYWNYAQHMDLSFYDHPPMVAWLIWLGTSIFGNSEFGVRVGAFLCGLITMGYLFALTRNLYDSATGIRAVLLLAILPFFFATGALMTTDAPLVAAWAATLYYLEQALIAQRERAWLGVGIAFGLGILSKYTLGLVGIAALVFVIIDPVARRWLRHPYPYLAVLLALLLFSPVIIWNMEHGWMSILFQSGRVRGVGDDEFGLFELILHFAVLLTPTGLLAAALVLLPGTRQNNSVSICRRRLFIMVFTGVPLAIFLILSIFDTQRFHWTGPLWLMALPAMASMMGKMRNFSGNPTIADRVMAAWRPTILACLVCYAIALHYLVLGFPGIPYQGIYKGFPEHYFWRQATMGIEQIVEDTRRQTGQEPIVVGMSKWSVASIVTFYNRGKPMEIRSRNIFGDSGAMYDLWYPSESPTTRPVILVGMWQDNLECVRDSIEIGKMLANPDPVRQLAITENGKSLRGVYYRIAHGYLGKEYRQISPKCAEEKHT</sequence>
<feature type="transmembrane region" description="Helical" evidence="8">
    <location>
        <begin position="417"/>
        <end position="436"/>
    </location>
</feature>
<feature type="transmembrane region" description="Helical" evidence="8">
    <location>
        <begin position="290"/>
        <end position="321"/>
    </location>
</feature>
<evidence type="ECO:0000256" key="4">
    <source>
        <dbReference type="ARBA" id="ARBA00022679"/>
    </source>
</evidence>
<feature type="transmembrane region" description="Helical" evidence="8">
    <location>
        <begin position="380"/>
        <end position="401"/>
    </location>
</feature>
<dbReference type="GO" id="GO:0005886">
    <property type="term" value="C:plasma membrane"/>
    <property type="evidence" value="ECO:0007669"/>
    <property type="project" value="UniProtKB-SubCell"/>
</dbReference>
<dbReference type="Pfam" id="PF13231">
    <property type="entry name" value="PMT_2"/>
    <property type="match status" value="1"/>
</dbReference>
<organism evidence="11 12">
    <name type="scientific">Nitrosospira multiformis (strain ATCC 25196 / NCIMB 11849 / C 71)</name>
    <dbReference type="NCBI Taxonomy" id="323848"/>
    <lineage>
        <taxon>Bacteria</taxon>
        <taxon>Pseudomonadati</taxon>
        <taxon>Pseudomonadota</taxon>
        <taxon>Betaproteobacteria</taxon>
        <taxon>Nitrosomonadales</taxon>
        <taxon>Nitrosomonadaceae</taxon>
        <taxon>Nitrosospira</taxon>
    </lineage>
</organism>